<evidence type="ECO:0000256" key="2">
    <source>
        <dbReference type="ARBA" id="ARBA00022525"/>
    </source>
</evidence>
<keyword evidence="7" id="KW-0479">Metal-binding</keyword>
<keyword evidence="2" id="KW-0964">Secreted</keyword>
<dbReference type="Gene3D" id="1.10.640.10">
    <property type="entry name" value="Haem peroxidase domain superfamily, animal type"/>
    <property type="match status" value="1"/>
</dbReference>
<dbReference type="GO" id="GO:0022412">
    <property type="term" value="P:cellular process involved in reproduction in multicellular organism"/>
    <property type="evidence" value="ECO:0007669"/>
    <property type="project" value="UniProtKB-ARBA"/>
</dbReference>
<keyword evidence="4 7" id="KW-0349">Heme</keyword>
<evidence type="ECO:0000256" key="3">
    <source>
        <dbReference type="ARBA" id="ARBA00022559"/>
    </source>
</evidence>
<dbReference type="PANTHER" id="PTHR11475">
    <property type="entry name" value="OXIDASE/PEROXIDASE"/>
    <property type="match status" value="1"/>
</dbReference>
<dbReference type="FunFam" id="1.10.640.10:FF:000003">
    <property type="entry name" value="chorion peroxidase"/>
    <property type="match status" value="1"/>
</dbReference>
<evidence type="ECO:0000313" key="11">
    <source>
        <dbReference type="Proteomes" id="UP000475862"/>
    </source>
</evidence>
<feature type="chain" id="PRO_5026002794" description="Chorion peroxidase" evidence="9">
    <location>
        <begin position="19"/>
        <end position="1156"/>
    </location>
</feature>
<evidence type="ECO:0000256" key="4">
    <source>
        <dbReference type="ARBA" id="ARBA00022617"/>
    </source>
</evidence>
<name>A0A6G0U6L8_APHGL</name>
<protein>
    <recommendedName>
        <fullName evidence="12">Chorion peroxidase</fullName>
    </recommendedName>
</protein>
<comment type="subcellular location">
    <subcellularLocation>
        <location evidence="1">Secreted</location>
    </subcellularLocation>
</comment>
<dbReference type="GO" id="GO:0046872">
    <property type="term" value="F:metal ion binding"/>
    <property type="evidence" value="ECO:0007669"/>
    <property type="project" value="UniProtKB-KW"/>
</dbReference>
<comment type="caution">
    <text evidence="10">The sequence shown here is derived from an EMBL/GenBank/DDBJ whole genome shotgun (WGS) entry which is preliminary data.</text>
</comment>
<dbReference type="SUPFAM" id="SSF48113">
    <property type="entry name" value="Heme-dependent peroxidases"/>
    <property type="match status" value="1"/>
</dbReference>
<dbReference type="GO" id="GO:0005576">
    <property type="term" value="C:extracellular region"/>
    <property type="evidence" value="ECO:0007669"/>
    <property type="project" value="UniProtKB-SubCell"/>
</dbReference>
<evidence type="ECO:0000313" key="10">
    <source>
        <dbReference type="EMBL" id="KAE9544259.1"/>
    </source>
</evidence>
<proteinExistence type="predicted"/>
<keyword evidence="3" id="KW-0560">Oxidoreductase</keyword>
<evidence type="ECO:0000256" key="7">
    <source>
        <dbReference type="PIRSR" id="PIRSR619791-2"/>
    </source>
</evidence>
<organism evidence="10 11">
    <name type="scientific">Aphis glycines</name>
    <name type="common">Soybean aphid</name>
    <dbReference type="NCBI Taxonomy" id="307491"/>
    <lineage>
        <taxon>Eukaryota</taxon>
        <taxon>Metazoa</taxon>
        <taxon>Ecdysozoa</taxon>
        <taxon>Arthropoda</taxon>
        <taxon>Hexapoda</taxon>
        <taxon>Insecta</taxon>
        <taxon>Pterygota</taxon>
        <taxon>Neoptera</taxon>
        <taxon>Paraneoptera</taxon>
        <taxon>Hemiptera</taxon>
        <taxon>Sternorrhyncha</taxon>
        <taxon>Aphidomorpha</taxon>
        <taxon>Aphidoidea</taxon>
        <taxon>Aphididae</taxon>
        <taxon>Aphidini</taxon>
        <taxon>Aphis</taxon>
        <taxon>Aphis</taxon>
    </lineage>
</organism>
<dbReference type="EMBL" id="VYZN01000002">
    <property type="protein sequence ID" value="KAE9544259.1"/>
    <property type="molecule type" value="Genomic_DNA"/>
</dbReference>
<feature type="compositionally biased region" description="Basic and acidic residues" evidence="8">
    <location>
        <begin position="1070"/>
        <end position="1083"/>
    </location>
</feature>
<dbReference type="GO" id="GO:0020037">
    <property type="term" value="F:heme binding"/>
    <property type="evidence" value="ECO:0007669"/>
    <property type="project" value="InterPro"/>
</dbReference>
<dbReference type="Proteomes" id="UP000475862">
    <property type="component" value="Unassembled WGS sequence"/>
</dbReference>
<dbReference type="AlphaFoldDB" id="A0A6G0U6L8"/>
<dbReference type="InterPro" id="IPR037120">
    <property type="entry name" value="Haem_peroxidase_sf_animal"/>
</dbReference>
<feature type="compositionally biased region" description="Acidic residues" evidence="8">
    <location>
        <begin position="898"/>
        <end position="908"/>
    </location>
</feature>
<sequence>MGLRTFVLCSFVWYFGHAAQYAPIEGVDGNDCAVVLEGSKHFIYNSGKGSPHRSAAHMCITYDTVNRAFLDVQNRHTLLEPNDQWGPVHFARLGELLLDVSQVLAKMYDLNADDVNKFLPAIDTSKTLIRNVCPSCLTRVVCKPGKYRRADGLCNNEDNPTWGATMSTFNRLMSPRFSDKLSAPKTSASNQPLPLARVVSRTVHPDEGLHEHAGTVMLVAWGQFMDHDLTLTATPLDPVNRNEPEECCGRPDHLKNKYCYEIKIPEDDNFYRNHNVRCQDFVRAFPGVKPDCKLGPRSPFNLLTPVIDGNTIYGVDETFSQYLRSGYTGQLRMNPAFANLGLKELLPMKLNIPDEGCIRSNASQYCFESGEIRVNEQLVLTCIHTLMAREHNRVAKELSQINPHWNDEMLYQEAKRIVVAEIQHITYNEFLPILLGKDMMDKHSLTNKKKGHWNGYDSNANPNILAAFSAAAFRFGHSLLPNVIERWSKAHGFIASKKLSDLIRRPFDLYRAGAIDEYLMGLMNQVAQAMDDSITQEVTNNLIKKPGQGFGFDLVSFNIQRGRDFGLPGYMEYRRHCGLTVANRFEDMAGFMPNSTIQRYQMIYSSPFDIDLWSGGVSEKPAQGSVVGPTFGCIIASQFSLLKRGDRFWYELPNQPSSFSTDQLQEIRNVRLARLVCDNTDIIDTVQMYPMVLSDHELNPRVPCRSGVIPRMDLSKWADTSLDTAEPNTRLSNVEKNLKSGMTEAKIQFCENCNATVVDTGIGLADTGTRVITIIEATDELDGNAVMNSNAIFGGNDKRLKRGAEAASLAGNETADGNDDPSLSDEMVLAGLDVPKATPIKRDTSDGLPDMTQAIMEQRVDYDVDEEFRAANGHGFEAPRTRPVNNYRGYSSRRPDEHLEDDGDDFDDADHNSHYEYVPMEFDDEGNHRPLTLPNYLDSKKPVKSSKYGASKKPKYHPRPFGYKGYGSGSSSGASPQLHDHDFVPLRGGGSGASFGGIGGGSPAAGYSYGVGGGKYSDGEFDDYHDVPSPYSGRPLSDSGGGPKSYVSMTRSNPDEADHGDIININHGHGSYDVHEGPSRDYRGYSSADHDDEDDTYHDHGITKSSPKSPYFYRGGDYAYEPSSNSIQSTQSRLQEAYDKPPKSKAYWRMSYVQDV</sequence>
<dbReference type="Pfam" id="PF03098">
    <property type="entry name" value="An_peroxidase"/>
    <property type="match status" value="1"/>
</dbReference>
<dbReference type="GO" id="GO:0004601">
    <property type="term" value="F:peroxidase activity"/>
    <property type="evidence" value="ECO:0007669"/>
    <property type="project" value="UniProtKB-KW"/>
</dbReference>
<feature type="signal peptide" evidence="9">
    <location>
        <begin position="1"/>
        <end position="18"/>
    </location>
</feature>
<evidence type="ECO:0000256" key="1">
    <source>
        <dbReference type="ARBA" id="ARBA00004613"/>
    </source>
</evidence>
<accession>A0A6G0U6L8</accession>
<keyword evidence="5 9" id="KW-0732">Signal</keyword>
<dbReference type="GO" id="GO:0006979">
    <property type="term" value="P:response to oxidative stress"/>
    <property type="evidence" value="ECO:0007669"/>
    <property type="project" value="InterPro"/>
</dbReference>
<feature type="binding site" description="axial binding residue" evidence="7">
    <location>
        <position position="477"/>
    </location>
    <ligand>
        <name>heme b</name>
        <dbReference type="ChEBI" id="CHEBI:60344"/>
    </ligand>
    <ligandPart>
        <name>Fe</name>
        <dbReference type="ChEBI" id="CHEBI:18248"/>
    </ligandPart>
</feature>
<dbReference type="OrthoDB" id="823504at2759"/>
<feature type="region of interest" description="Disordered" evidence="8">
    <location>
        <begin position="1020"/>
        <end position="1108"/>
    </location>
</feature>
<dbReference type="PANTHER" id="PTHR11475:SF106">
    <property type="entry name" value="CURLY SU"/>
    <property type="match status" value="1"/>
</dbReference>
<keyword evidence="6 7" id="KW-0408">Iron</keyword>
<gene>
    <name evidence="10" type="ORF">AGLY_001438</name>
</gene>
<feature type="region of interest" description="Disordered" evidence="8">
    <location>
        <begin position="873"/>
        <end position="986"/>
    </location>
</feature>
<evidence type="ECO:0000256" key="6">
    <source>
        <dbReference type="ARBA" id="ARBA00023004"/>
    </source>
</evidence>
<dbReference type="InterPro" id="IPR010255">
    <property type="entry name" value="Haem_peroxidase_sf"/>
</dbReference>
<dbReference type="CDD" id="cd09823">
    <property type="entry name" value="peroxinectin_like"/>
    <property type="match status" value="1"/>
</dbReference>
<evidence type="ECO:0000256" key="9">
    <source>
        <dbReference type="SAM" id="SignalP"/>
    </source>
</evidence>
<dbReference type="InterPro" id="IPR019791">
    <property type="entry name" value="Haem_peroxidase_animal"/>
</dbReference>
<evidence type="ECO:0008006" key="12">
    <source>
        <dbReference type="Google" id="ProtNLM"/>
    </source>
</evidence>
<keyword evidence="3" id="KW-0575">Peroxidase</keyword>
<keyword evidence="11" id="KW-1185">Reference proteome</keyword>
<evidence type="ECO:0000256" key="5">
    <source>
        <dbReference type="ARBA" id="ARBA00022729"/>
    </source>
</evidence>
<evidence type="ECO:0000256" key="8">
    <source>
        <dbReference type="SAM" id="MobiDB-lite"/>
    </source>
</evidence>
<dbReference type="PROSITE" id="PS50292">
    <property type="entry name" value="PEROXIDASE_3"/>
    <property type="match status" value="1"/>
</dbReference>
<reference evidence="10 11" key="1">
    <citation type="submission" date="2019-08" db="EMBL/GenBank/DDBJ databases">
        <title>The genome of the soybean aphid Biotype 1, its phylome, world population structure and adaptation to the North American continent.</title>
        <authorList>
            <person name="Giordano R."/>
            <person name="Donthu R.K."/>
            <person name="Hernandez A.G."/>
            <person name="Wright C.L."/>
            <person name="Zimin A.V."/>
        </authorList>
    </citation>
    <scope>NUCLEOTIDE SEQUENCE [LARGE SCALE GENOMIC DNA]</scope>
    <source>
        <tissue evidence="10">Whole aphids</tissue>
    </source>
</reference>
<dbReference type="PRINTS" id="PR00457">
    <property type="entry name" value="ANPEROXIDASE"/>
</dbReference>